<dbReference type="SUPFAM" id="SSF56784">
    <property type="entry name" value="HAD-like"/>
    <property type="match status" value="1"/>
</dbReference>
<dbReference type="Gene3D" id="3.30.1240.10">
    <property type="match status" value="1"/>
</dbReference>
<dbReference type="Pfam" id="PF08282">
    <property type="entry name" value="Hydrolase_3"/>
    <property type="match status" value="1"/>
</dbReference>
<gene>
    <name evidence="1" type="ordered locus">Hprae_0584</name>
</gene>
<dbReference type="SFLD" id="SFLDG01140">
    <property type="entry name" value="C2.B:_Phosphomannomutase_and_P"/>
    <property type="match status" value="1"/>
</dbReference>
<dbReference type="Gene3D" id="3.40.50.1000">
    <property type="entry name" value="HAD superfamily/HAD-like"/>
    <property type="match status" value="1"/>
</dbReference>
<dbReference type="eggNOG" id="COG0561">
    <property type="taxonomic scope" value="Bacteria"/>
</dbReference>
<dbReference type="NCBIfam" id="TIGR01484">
    <property type="entry name" value="HAD-SF-IIB"/>
    <property type="match status" value="1"/>
</dbReference>
<dbReference type="PANTHER" id="PTHR10000">
    <property type="entry name" value="PHOSPHOSERINE PHOSPHATASE"/>
    <property type="match status" value="1"/>
</dbReference>
<evidence type="ECO:0000313" key="1">
    <source>
        <dbReference type="EMBL" id="ADO76738.1"/>
    </source>
</evidence>
<dbReference type="SFLD" id="SFLDS00003">
    <property type="entry name" value="Haloacid_Dehalogenase"/>
    <property type="match status" value="1"/>
</dbReference>
<accession>E3DPR3</accession>
<dbReference type="InterPro" id="IPR036412">
    <property type="entry name" value="HAD-like_sf"/>
</dbReference>
<dbReference type="InterPro" id="IPR006379">
    <property type="entry name" value="HAD-SF_hydro_IIB"/>
</dbReference>
<keyword evidence="2" id="KW-1185">Reference proteome</keyword>
<name>E3DPR3_HALPG</name>
<dbReference type="GO" id="GO:0005829">
    <property type="term" value="C:cytosol"/>
    <property type="evidence" value="ECO:0007669"/>
    <property type="project" value="TreeGrafter"/>
</dbReference>
<dbReference type="SFLD" id="SFLDG01144">
    <property type="entry name" value="C2.B.4:_PGP_Like"/>
    <property type="match status" value="1"/>
</dbReference>
<reference evidence="2" key="1">
    <citation type="submission" date="2010-10" db="EMBL/GenBank/DDBJ databases">
        <title>The complete genome of Halanaerobium praevalens DSM 2228.</title>
        <authorList>
            <consortium name="US DOE Joint Genome Institute (JGI-PGF)"/>
            <person name="Lucas S."/>
            <person name="Copeland A."/>
            <person name="Lapidus A."/>
            <person name="Glavina del Rio T."/>
            <person name="Dalin E."/>
            <person name="Tice H."/>
            <person name="Bruce D."/>
            <person name="Goodwin L."/>
            <person name="Pitluck S."/>
            <person name="Kyrpides N."/>
            <person name="Mavromatis K."/>
            <person name="Ivanova N."/>
            <person name="Ovchinnikova G."/>
            <person name="Chertkov O."/>
            <person name="Detter J.C."/>
            <person name="Han C."/>
            <person name="Larimer F."/>
            <person name="Land M."/>
            <person name="Hauser L."/>
            <person name="Markowitz V."/>
            <person name="Cheng J.-F."/>
            <person name="Hugenholtz P."/>
            <person name="Woyke T."/>
            <person name="Wu D."/>
            <person name="Tindall B."/>
            <person name="Pomrenke H.G."/>
            <person name="Brambilla E."/>
            <person name="Klenk H.-P."/>
            <person name="Eisen J.A."/>
        </authorList>
    </citation>
    <scope>NUCLEOTIDE SEQUENCE [LARGE SCALE GENOMIC DNA]</scope>
    <source>
        <strain evidence="2">ATCC 33744 / DSM 2228 / GSL</strain>
    </source>
</reference>
<dbReference type="RefSeq" id="WP_014552771.1">
    <property type="nucleotide sequence ID" value="NC_017455.1"/>
</dbReference>
<dbReference type="EMBL" id="CP002175">
    <property type="protein sequence ID" value="ADO76738.1"/>
    <property type="molecule type" value="Genomic_DNA"/>
</dbReference>
<dbReference type="PROSITE" id="PS01229">
    <property type="entry name" value="COF_2"/>
    <property type="match status" value="1"/>
</dbReference>
<evidence type="ECO:0000313" key="2">
    <source>
        <dbReference type="Proteomes" id="UP000006866"/>
    </source>
</evidence>
<dbReference type="PANTHER" id="PTHR10000:SF8">
    <property type="entry name" value="HAD SUPERFAMILY HYDROLASE-LIKE, TYPE 3"/>
    <property type="match status" value="1"/>
</dbReference>
<dbReference type="KEGG" id="hpk:Hprae_0584"/>
<dbReference type="NCBIfam" id="TIGR00099">
    <property type="entry name" value="Cof-subfamily"/>
    <property type="match status" value="1"/>
</dbReference>
<dbReference type="OrthoDB" id="9781413at2"/>
<sequence length="271" mass="30754">MKTKMIVFDLDGTLLNDEHQLDSKTIAAIKLLRKKGIKTMIATGRMYCSAQPHIEKLEIKEPAITYNGALVVNPENQESIFHAPIPFKIAKKITKMVEENNYHLQLYINDTLYVRHENEITEKYTKISGIAPNSVGSLNDFLEEEPTKMLIIEEDEAKQIEINNFLKQNFNGEIELASSYPSFIEITKKGMSKAVPLKKIAQRFGIKQKEIMAFGDGLNDLKMIEWAGRGVAMQNAHPELKAKADDIALNNSNLGIARYLKKEFKLDLELN</sequence>
<dbReference type="CDD" id="cd07516">
    <property type="entry name" value="HAD_Pase"/>
    <property type="match status" value="1"/>
</dbReference>
<dbReference type="STRING" id="572479.Hprae_0584"/>
<protein>
    <submittedName>
        <fullName evidence="1">Cof-like hydrolase</fullName>
    </submittedName>
</protein>
<dbReference type="GO" id="GO:0016791">
    <property type="term" value="F:phosphatase activity"/>
    <property type="evidence" value="ECO:0007669"/>
    <property type="project" value="TreeGrafter"/>
</dbReference>
<dbReference type="AlphaFoldDB" id="E3DPR3"/>
<dbReference type="HOGENOM" id="CLU_044146_0_0_9"/>
<dbReference type="PATRIC" id="fig|572479.3.peg.590"/>
<keyword evidence="1" id="KW-0378">Hydrolase</keyword>
<dbReference type="InterPro" id="IPR000150">
    <property type="entry name" value="Cof"/>
</dbReference>
<reference evidence="1 2" key="2">
    <citation type="journal article" date="2011" name="Stand. Genomic Sci.">
        <title>Complete genome sequence of the extremely halophilic Halanaerobium praevalens type strain (GSL).</title>
        <authorList>
            <person name="Ivanova N."/>
            <person name="Sikorski J."/>
            <person name="Chertkov O."/>
            <person name="Nolan M."/>
            <person name="Lucas S."/>
            <person name="Hammon N."/>
            <person name="Deshpande S."/>
            <person name="Cheng J.F."/>
            <person name="Tapia R."/>
            <person name="Han C."/>
            <person name="Goodwin L."/>
            <person name="Pitluck S."/>
            <person name="Huntemann M."/>
            <person name="Liolios K."/>
            <person name="Pagani I."/>
            <person name="Mavromatis K."/>
            <person name="Ovchinikova G."/>
            <person name="Pati A."/>
            <person name="Chen A."/>
            <person name="Palaniappan K."/>
            <person name="Land M."/>
            <person name="Hauser L."/>
            <person name="Brambilla E.M."/>
            <person name="Kannan K.P."/>
            <person name="Rohde M."/>
            <person name="Tindall B.J."/>
            <person name="Goker M."/>
            <person name="Detter J.C."/>
            <person name="Woyke T."/>
            <person name="Bristow J."/>
            <person name="Eisen J.A."/>
            <person name="Markowitz V."/>
            <person name="Hugenholtz P."/>
            <person name="Kyrpides N.C."/>
            <person name="Klenk H.P."/>
            <person name="Lapidus A."/>
        </authorList>
    </citation>
    <scope>NUCLEOTIDE SEQUENCE [LARGE SCALE GENOMIC DNA]</scope>
    <source>
        <strain evidence="2">ATCC 33744 / DSM 2228 / GSL</strain>
    </source>
</reference>
<organism evidence="1 2">
    <name type="scientific">Halanaerobium praevalens (strain ATCC 33744 / DSM 2228 / GSL)</name>
    <dbReference type="NCBI Taxonomy" id="572479"/>
    <lineage>
        <taxon>Bacteria</taxon>
        <taxon>Bacillati</taxon>
        <taxon>Bacillota</taxon>
        <taxon>Clostridia</taxon>
        <taxon>Halanaerobiales</taxon>
        <taxon>Halanaerobiaceae</taxon>
        <taxon>Halanaerobium</taxon>
    </lineage>
</organism>
<dbReference type="Proteomes" id="UP000006866">
    <property type="component" value="Chromosome"/>
</dbReference>
<dbReference type="GO" id="GO:0000287">
    <property type="term" value="F:magnesium ion binding"/>
    <property type="evidence" value="ECO:0007669"/>
    <property type="project" value="TreeGrafter"/>
</dbReference>
<proteinExistence type="predicted"/>
<dbReference type="InterPro" id="IPR023214">
    <property type="entry name" value="HAD_sf"/>
</dbReference>